<name>A0A067BHP0_SAPPC</name>
<reference evidence="2 3" key="1">
    <citation type="journal article" date="2013" name="PLoS Genet.">
        <title>Distinctive expansion of potential virulence genes in the genome of the oomycete fish pathogen Saprolegnia parasitica.</title>
        <authorList>
            <person name="Jiang R.H."/>
            <person name="de Bruijn I."/>
            <person name="Haas B.J."/>
            <person name="Belmonte R."/>
            <person name="Lobach L."/>
            <person name="Christie J."/>
            <person name="van den Ackerveken G."/>
            <person name="Bottin A."/>
            <person name="Bulone V."/>
            <person name="Diaz-Moreno S.M."/>
            <person name="Dumas B."/>
            <person name="Fan L."/>
            <person name="Gaulin E."/>
            <person name="Govers F."/>
            <person name="Grenville-Briggs L.J."/>
            <person name="Horner N.R."/>
            <person name="Levin J.Z."/>
            <person name="Mammella M."/>
            <person name="Meijer H.J."/>
            <person name="Morris P."/>
            <person name="Nusbaum C."/>
            <person name="Oome S."/>
            <person name="Phillips A.J."/>
            <person name="van Rooyen D."/>
            <person name="Rzeszutek E."/>
            <person name="Saraiva M."/>
            <person name="Secombes C.J."/>
            <person name="Seidl M.F."/>
            <person name="Snel B."/>
            <person name="Stassen J.H."/>
            <person name="Sykes S."/>
            <person name="Tripathy S."/>
            <person name="van den Berg H."/>
            <person name="Vega-Arreguin J.C."/>
            <person name="Wawra S."/>
            <person name="Young S.K."/>
            <person name="Zeng Q."/>
            <person name="Dieguez-Uribeondo J."/>
            <person name="Russ C."/>
            <person name="Tyler B.M."/>
            <person name="van West P."/>
        </authorList>
    </citation>
    <scope>NUCLEOTIDE SEQUENCE [LARGE SCALE GENOMIC DNA]</scope>
    <source>
        <strain evidence="2 3">CBS 223.65</strain>
    </source>
</reference>
<dbReference type="STRING" id="695850.A0A067BHP0"/>
<dbReference type="VEuPathDB" id="FungiDB:SPRG_21836"/>
<dbReference type="GeneID" id="24142362"/>
<feature type="domain" description="DNA helicase Pif1-like 2B" evidence="1">
    <location>
        <begin position="135"/>
        <end position="179"/>
    </location>
</feature>
<dbReference type="InterPro" id="IPR027417">
    <property type="entry name" value="P-loop_NTPase"/>
</dbReference>
<gene>
    <name evidence="2" type="ORF">SPRG_21836</name>
</gene>
<dbReference type="InterPro" id="IPR049163">
    <property type="entry name" value="Pif1-like_2B_dom"/>
</dbReference>
<dbReference type="PANTHER" id="PTHR10492:SF57">
    <property type="entry name" value="ATP-DEPENDENT DNA HELICASE"/>
    <property type="match status" value="1"/>
</dbReference>
<organism evidence="2 3">
    <name type="scientific">Saprolegnia parasitica (strain CBS 223.65)</name>
    <dbReference type="NCBI Taxonomy" id="695850"/>
    <lineage>
        <taxon>Eukaryota</taxon>
        <taxon>Sar</taxon>
        <taxon>Stramenopiles</taxon>
        <taxon>Oomycota</taxon>
        <taxon>Saprolegniomycetes</taxon>
        <taxon>Saprolegniales</taxon>
        <taxon>Saprolegniaceae</taxon>
        <taxon>Saprolegnia</taxon>
    </lineage>
</organism>
<evidence type="ECO:0000259" key="1">
    <source>
        <dbReference type="Pfam" id="PF21530"/>
    </source>
</evidence>
<proteinExistence type="predicted"/>
<dbReference type="Proteomes" id="UP000030745">
    <property type="component" value="Unassembled WGS sequence"/>
</dbReference>
<accession>A0A067BHP0</accession>
<keyword evidence="3" id="KW-1185">Reference proteome</keyword>
<dbReference type="EMBL" id="KK583595">
    <property type="protein sequence ID" value="KDO17668.1"/>
    <property type="molecule type" value="Genomic_DNA"/>
</dbReference>
<sequence>MLRAIGNGSYDRDVVDLGGFGDEYICLPEDIVLDGATTHALSDLIEFVYPALPSVPINALPGYLAQRAILAPKNDIVGAVNNIVLSQLPVAAAANHCVYSSADSVEALDDEVQAAAANDNVDAVQDEATLKYPVEFLNTVNLAGFPPHRLELKVNATVMLLRNLCPRRGLCNGTRLMLKRLQFPVCLAFAMTIDKSQGQTVPRIGIFLPEPVFAHGQLYVAMSRVQARADIKILALNSKSANGRTYTKNIVYDEVLDDTDRQLIVNDAAPQ</sequence>
<dbReference type="KEGG" id="spar:SPRG_21836"/>
<protein>
    <recommendedName>
        <fullName evidence="1">DNA helicase Pif1-like 2B domain-containing protein</fullName>
    </recommendedName>
</protein>
<dbReference type="PANTHER" id="PTHR10492">
    <property type="match status" value="1"/>
</dbReference>
<dbReference type="SUPFAM" id="SSF52540">
    <property type="entry name" value="P-loop containing nucleoside triphosphate hydrolases"/>
    <property type="match status" value="1"/>
</dbReference>
<evidence type="ECO:0000313" key="3">
    <source>
        <dbReference type="Proteomes" id="UP000030745"/>
    </source>
</evidence>
<dbReference type="AlphaFoldDB" id="A0A067BHP0"/>
<dbReference type="CDD" id="cd18809">
    <property type="entry name" value="SF1_C_RecD"/>
    <property type="match status" value="1"/>
</dbReference>
<dbReference type="OrthoDB" id="95750at2759"/>
<dbReference type="FunFam" id="3.40.50.300:FF:002884">
    <property type="entry name" value="ATP-dependent DNA helicase"/>
    <property type="match status" value="1"/>
</dbReference>
<dbReference type="OMA" id="GDETHWI"/>
<dbReference type="RefSeq" id="XP_012211621.1">
    <property type="nucleotide sequence ID" value="XM_012356231.1"/>
</dbReference>
<evidence type="ECO:0000313" key="2">
    <source>
        <dbReference type="EMBL" id="KDO17668.1"/>
    </source>
</evidence>
<dbReference type="Gene3D" id="3.40.50.300">
    <property type="entry name" value="P-loop containing nucleotide triphosphate hydrolases"/>
    <property type="match status" value="1"/>
</dbReference>
<dbReference type="Pfam" id="PF21530">
    <property type="entry name" value="Pif1_2B_dom"/>
    <property type="match status" value="1"/>
</dbReference>